<evidence type="ECO:0000313" key="1">
    <source>
        <dbReference type="EMBL" id="KAK8976359.1"/>
    </source>
</evidence>
<comment type="caution">
    <text evidence="1">The sequence shown here is derived from an EMBL/GenBank/DDBJ whole genome shotgun (WGS) entry which is preliminary data.</text>
</comment>
<evidence type="ECO:0000313" key="2">
    <source>
        <dbReference type="Proteomes" id="UP001396334"/>
    </source>
</evidence>
<dbReference type="EMBL" id="JBBPBN010000134">
    <property type="protein sequence ID" value="KAK8976359.1"/>
    <property type="molecule type" value="Genomic_DNA"/>
</dbReference>
<organism evidence="1 2">
    <name type="scientific">Hibiscus sabdariffa</name>
    <name type="common">roselle</name>
    <dbReference type="NCBI Taxonomy" id="183260"/>
    <lineage>
        <taxon>Eukaryota</taxon>
        <taxon>Viridiplantae</taxon>
        <taxon>Streptophyta</taxon>
        <taxon>Embryophyta</taxon>
        <taxon>Tracheophyta</taxon>
        <taxon>Spermatophyta</taxon>
        <taxon>Magnoliopsida</taxon>
        <taxon>eudicotyledons</taxon>
        <taxon>Gunneridae</taxon>
        <taxon>Pentapetalae</taxon>
        <taxon>rosids</taxon>
        <taxon>malvids</taxon>
        <taxon>Malvales</taxon>
        <taxon>Malvaceae</taxon>
        <taxon>Malvoideae</taxon>
        <taxon>Hibiscus</taxon>
    </lineage>
</organism>
<sequence length="177" mass="18953">MIIIVGGRRKGQFRSVVSVLERPGSPSILEEHNCSKKGRRGDVTVVYDNPLGVADMEAEDTEVSQDQSIAVDVGSSQQQIHPQPVGATPAGVEKQSYANGVQVTGNGSRFSLLVVEESYGGTIPLRNEHVKKSKVADVIADPPVPRSNGEMTENLSTSPIKTQVQHNAAYMMASNPD</sequence>
<proteinExistence type="predicted"/>
<gene>
    <name evidence="1" type="ORF">V6N11_074234</name>
</gene>
<protein>
    <submittedName>
        <fullName evidence="1">Uncharacterized protein</fullName>
    </submittedName>
</protein>
<dbReference type="Proteomes" id="UP001396334">
    <property type="component" value="Unassembled WGS sequence"/>
</dbReference>
<accession>A0ABR2NJK2</accession>
<reference evidence="1 2" key="1">
    <citation type="journal article" date="2024" name="G3 (Bethesda)">
        <title>Genome assembly of Hibiscus sabdariffa L. provides insights into metabolisms of medicinal natural products.</title>
        <authorList>
            <person name="Kim T."/>
        </authorList>
    </citation>
    <scope>NUCLEOTIDE SEQUENCE [LARGE SCALE GENOMIC DNA]</scope>
    <source>
        <strain evidence="1">TK-2024</strain>
        <tissue evidence="1">Old leaves</tissue>
    </source>
</reference>
<keyword evidence="2" id="KW-1185">Reference proteome</keyword>
<name>A0ABR2NJK2_9ROSI</name>